<dbReference type="RefSeq" id="WP_073265666.1">
    <property type="nucleotide sequence ID" value="NZ_FRCS01000025.1"/>
</dbReference>
<dbReference type="GO" id="GO:0015846">
    <property type="term" value="P:polyamine transport"/>
    <property type="evidence" value="ECO:0007669"/>
    <property type="project" value="InterPro"/>
</dbReference>
<dbReference type="EMBL" id="FRCS01000025">
    <property type="protein sequence ID" value="SHN47614.1"/>
    <property type="molecule type" value="Genomic_DNA"/>
</dbReference>
<dbReference type="GO" id="GO:0042597">
    <property type="term" value="C:periplasmic space"/>
    <property type="evidence" value="ECO:0007669"/>
    <property type="project" value="UniProtKB-SubCell"/>
</dbReference>
<dbReference type="OrthoDB" id="9813777at2"/>
<evidence type="ECO:0000256" key="4">
    <source>
        <dbReference type="ARBA" id="ARBA00022764"/>
    </source>
</evidence>
<feature type="chain" id="PRO_5039258539" evidence="5">
    <location>
        <begin position="25"/>
        <end position="403"/>
    </location>
</feature>
<proteinExistence type="predicted"/>
<dbReference type="PANTHER" id="PTHR30222:SF18">
    <property type="entry name" value="BIFUNCTIONAL POLYHYDROXYBUTYRATE SYNTHASE _ ABC TRANSPORTER PERIPLASMIC BINDING PROTEIN-RELATED"/>
    <property type="match status" value="1"/>
</dbReference>
<reference evidence="6 7" key="1">
    <citation type="submission" date="2016-11" db="EMBL/GenBank/DDBJ databases">
        <authorList>
            <person name="Jaros S."/>
            <person name="Januszkiewicz K."/>
            <person name="Wedrychowicz H."/>
        </authorList>
    </citation>
    <scope>NUCLEOTIDE SEQUENCE [LARGE SCALE GENOMIC DNA]</scope>
    <source>
        <strain evidence="6 7">DSM 46144</strain>
    </source>
</reference>
<organism evidence="6 7">
    <name type="scientific">Cryptosporangium aurantiacum</name>
    <dbReference type="NCBI Taxonomy" id="134849"/>
    <lineage>
        <taxon>Bacteria</taxon>
        <taxon>Bacillati</taxon>
        <taxon>Actinomycetota</taxon>
        <taxon>Actinomycetes</taxon>
        <taxon>Cryptosporangiales</taxon>
        <taxon>Cryptosporangiaceae</taxon>
        <taxon>Cryptosporangium</taxon>
    </lineage>
</organism>
<feature type="signal peptide" evidence="5">
    <location>
        <begin position="1"/>
        <end position="24"/>
    </location>
</feature>
<dbReference type="CDD" id="cd13588">
    <property type="entry name" value="PBP2_polyamine_1"/>
    <property type="match status" value="1"/>
</dbReference>
<dbReference type="Gene3D" id="3.40.190.10">
    <property type="entry name" value="Periplasmic binding protein-like II"/>
    <property type="match status" value="2"/>
</dbReference>
<evidence type="ECO:0000256" key="2">
    <source>
        <dbReference type="ARBA" id="ARBA00022448"/>
    </source>
</evidence>
<evidence type="ECO:0000313" key="6">
    <source>
        <dbReference type="EMBL" id="SHN47614.1"/>
    </source>
</evidence>
<accession>A0A1M7RMZ1</accession>
<sequence>MKIRPLRRVFTGAVVAALVVSAAACGTSDDSGSSESSAGFTPPKLTALEKLGTPEGALNVLAWAGYAEDGTNDPKVDWVSPFEKATGCQVNVKVFNTSDEAVSLMKTGEYDVVSASGDASLRLIAAGDVEPVNTDLIPNYAGLYPFLKDQKWNSVEGVSYGVPHGWGANLLMYRTDVVKPAPTSWSAVFEENAATKGKVTAYDSPIYIADAALYLMKHQPDLGIKNPYALDDKQFQAAVDLLKKQKVNVGEYWSDYLKEVSAFKSGDSVIGTSWQVIVNVAKSEKVPVEAVLPSEGATGWSDTWMVGAKSKHKTCAYKWLDHIVSPEANAQVAEYFGEAPSNPKACALTADKAHCDTFHAGDEAYAKQVWYWSTPITQCLDGRTDVKCKDYSAWTQAWTEIKG</sequence>
<dbReference type="GO" id="GO:0019808">
    <property type="term" value="F:polyamine binding"/>
    <property type="evidence" value="ECO:0007669"/>
    <property type="project" value="InterPro"/>
</dbReference>
<keyword evidence="3 5" id="KW-0732">Signal</keyword>
<dbReference type="PROSITE" id="PS51257">
    <property type="entry name" value="PROKAR_LIPOPROTEIN"/>
    <property type="match status" value="1"/>
</dbReference>
<dbReference type="Proteomes" id="UP000184440">
    <property type="component" value="Unassembled WGS sequence"/>
</dbReference>
<dbReference type="SUPFAM" id="SSF53850">
    <property type="entry name" value="Periplasmic binding protein-like II"/>
    <property type="match status" value="1"/>
</dbReference>
<keyword evidence="7" id="KW-1185">Reference proteome</keyword>
<evidence type="ECO:0000256" key="5">
    <source>
        <dbReference type="SAM" id="SignalP"/>
    </source>
</evidence>
<dbReference type="InterPro" id="IPR001188">
    <property type="entry name" value="Sperm_putr-bd"/>
</dbReference>
<dbReference type="AlphaFoldDB" id="A0A1M7RMZ1"/>
<evidence type="ECO:0000256" key="1">
    <source>
        <dbReference type="ARBA" id="ARBA00004418"/>
    </source>
</evidence>
<keyword evidence="4" id="KW-0574">Periplasm</keyword>
<dbReference type="PANTHER" id="PTHR30222">
    <property type="entry name" value="SPERMIDINE/PUTRESCINE-BINDING PERIPLASMIC PROTEIN"/>
    <property type="match status" value="1"/>
</dbReference>
<keyword evidence="2" id="KW-0813">Transport</keyword>
<dbReference type="PRINTS" id="PR00909">
    <property type="entry name" value="SPERMDNBNDNG"/>
</dbReference>
<name>A0A1M7RMZ1_9ACTN</name>
<dbReference type="InterPro" id="IPR006059">
    <property type="entry name" value="SBP"/>
</dbReference>
<comment type="subcellular location">
    <subcellularLocation>
        <location evidence="1">Periplasm</location>
    </subcellularLocation>
</comment>
<evidence type="ECO:0000256" key="3">
    <source>
        <dbReference type="ARBA" id="ARBA00022729"/>
    </source>
</evidence>
<evidence type="ECO:0000313" key="7">
    <source>
        <dbReference type="Proteomes" id="UP000184440"/>
    </source>
</evidence>
<protein>
    <submittedName>
        <fullName evidence="6">Putative spermidine/putrescine transport system substrate-binding protein</fullName>
    </submittedName>
</protein>
<dbReference type="STRING" id="134849.SAMN05443668_12574"/>
<gene>
    <name evidence="6" type="ORF">SAMN05443668_12574</name>
</gene>
<dbReference type="Pfam" id="PF13416">
    <property type="entry name" value="SBP_bac_8"/>
    <property type="match status" value="1"/>
</dbReference>